<dbReference type="InterPro" id="IPR013656">
    <property type="entry name" value="PAS_4"/>
</dbReference>
<evidence type="ECO:0000256" key="5">
    <source>
        <dbReference type="ARBA" id="ARBA00022741"/>
    </source>
</evidence>
<proteinExistence type="predicted"/>
<evidence type="ECO:0000256" key="4">
    <source>
        <dbReference type="ARBA" id="ARBA00022679"/>
    </source>
</evidence>
<feature type="domain" description="PAS" evidence="9">
    <location>
        <begin position="133"/>
        <end position="178"/>
    </location>
</feature>
<dbReference type="InterPro" id="IPR035965">
    <property type="entry name" value="PAS-like_dom_sf"/>
</dbReference>
<keyword evidence="6" id="KW-0418">Kinase</keyword>
<keyword evidence="12" id="KW-1185">Reference proteome</keyword>
<dbReference type="SUPFAM" id="SSF55874">
    <property type="entry name" value="ATPase domain of HSP90 chaperone/DNA topoisomerase II/histidine kinase"/>
    <property type="match status" value="1"/>
</dbReference>
<dbReference type="NCBIfam" id="TIGR00229">
    <property type="entry name" value="sensory_box"/>
    <property type="match status" value="2"/>
</dbReference>
<dbReference type="PROSITE" id="PS50112">
    <property type="entry name" value="PAS"/>
    <property type="match status" value="2"/>
</dbReference>
<dbReference type="PANTHER" id="PTHR41523">
    <property type="entry name" value="TWO-COMPONENT SYSTEM SENSOR PROTEIN"/>
    <property type="match status" value="1"/>
</dbReference>
<dbReference type="Pfam" id="PF00989">
    <property type="entry name" value="PAS"/>
    <property type="match status" value="1"/>
</dbReference>
<feature type="domain" description="PAC" evidence="10">
    <location>
        <begin position="335"/>
        <end position="387"/>
    </location>
</feature>
<evidence type="ECO:0000256" key="3">
    <source>
        <dbReference type="ARBA" id="ARBA00022553"/>
    </source>
</evidence>
<dbReference type="InterPro" id="IPR036890">
    <property type="entry name" value="HATPase_C_sf"/>
</dbReference>
<evidence type="ECO:0000313" key="11">
    <source>
        <dbReference type="EMBL" id="WMW81359.1"/>
    </source>
</evidence>
<dbReference type="PANTHER" id="PTHR41523:SF8">
    <property type="entry name" value="ETHYLENE RESPONSE SENSOR PROTEIN"/>
    <property type="match status" value="1"/>
</dbReference>
<evidence type="ECO:0000259" key="10">
    <source>
        <dbReference type="PROSITE" id="PS50113"/>
    </source>
</evidence>
<dbReference type="Gene3D" id="3.30.450.20">
    <property type="entry name" value="PAS domain"/>
    <property type="match status" value="3"/>
</dbReference>
<dbReference type="EMBL" id="CP133720">
    <property type="protein sequence ID" value="WMW81359.1"/>
    <property type="molecule type" value="Genomic_DNA"/>
</dbReference>
<keyword evidence="7" id="KW-0067">ATP-binding</keyword>
<evidence type="ECO:0000259" key="9">
    <source>
        <dbReference type="PROSITE" id="PS50112"/>
    </source>
</evidence>
<evidence type="ECO:0000256" key="7">
    <source>
        <dbReference type="ARBA" id="ARBA00022840"/>
    </source>
</evidence>
<evidence type="ECO:0000256" key="8">
    <source>
        <dbReference type="ARBA" id="ARBA00023026"/>
    </source>
</evidence>
<keyword evidence="5" id="KW-0547">Nucleotide-binding</keyword>
<dbReference type="EC" id="2.7.13.3" evidence="2"/>
<dbReference type="SMART" id="SM00387">
    <property type="entry name" value="HATPase_c"/>
    <property type="match status" value="1"/>
</dbReference>
<dbReference type="InterPro" id="IPR003594">
    <property type="entry name" value="HATPase_dom"/>
</dbReference>
<dbReference type="SMART" id="SM00091">
    <property type="entry name" value="PAS"/>
    <property type="match status" value="3"/>
</dbReference>
<dbReference type="InterPro" id="IPR011495">
    <property type="entry name" value="Sig_transdc_His_kin_sub2_dim/P"/>
</dbReference>
<keyword evidence="8" id="KW-0843">Virulence</keyword>
<feature type="domain" description="PAS" evidence="9">
    <location>
        <begin position="262"/>
        <end position="332"/>
    </location>
</feature>
<dbReference type="RefSeq" id="WP_309482839.1">
    <property type="nucleotide sequence ID" value="NZ_CP133720.1"/>
</dbReference>
<keyword evidence="3" id="KW-0597">Phosphoprotein</keyword>
<dbReference type="InterPro" id="IPR013767">
    <property type="entry name" value="PAS_fold"/>
</dbReference>
<dbReference type="InterPro" id="IPR000700">
    <property type="entry name" value="PAS-assoc_C"/>
</dbReference>
<accession>A0ABY9RJG4</accession>
<dbReference type="SMART" id="SM00086">
    <property type="entry name" value="PAC"/>
    <property type="match status" value="2"/>
</dbReference>
<organism evidence="11 12">
    <name type="scientific">Undibacterium cyanobacteriorum</name>
    <dbReference type="NCBI Taxonomy" id="3073561"/>
    <lineage>
        <taxon>Bacteria</taxon>
        <taxon>Pseudomonadati</taxon>
        <taxon>Pseudomonadota</taxon>
        <taxon>Betaproteobacteria</taxon>
        <taxon>Burkholderiales</taxon>
        <taxon>Oxalobacteraceae</taxon>
        <taxon>Undibacterium</taxon>
    </lineage>
</organism>
<dbReference type="Proteomes" id="UP001181355">
    <property type="component" value="Chromosome"/>
</dbReference>
<dbReference type="Pfam" id="PF02518">
    <property type="entry name" value="HATPase_c"/>
    <property type="match status" value="1"/>
</dbReference>
<dbReference type="Gene3D" id="3.30.565.10">
    <property type="entry name" value="Histidine kinase-like ATPase, C-terminal domain"/>
    <property type="match status" value="1"/>
</dbReference>
<evidence type="ECO:0000256" key="2">
    <source>
        <dbReference type="ARBA" id="ARBA00012438"/>
    </source>
</evidence>
<evidence type="ECO:0000313" key="12">
    <source>
        <dbReference type="Proteomes" id="UP001181355"/>
    </source>
</evidence>
<keyword evidence="4" id="KW-0808">Transferase</keyword>
<evidence type="ECO:0000256" key="1">
    <source>
        <dbReference type="ARBA" id="ARBA00000085"/>
    </source>
</evidence>
<evidence type="ECO:0000256" key="6">
    <source>
        <dbReference type="ARBA" id="ARBA00022777"/>
    </source>
</evidence>
<sequence length="601" mass="67772">MFDELETLVTSLIDQIPIGIVVLDRDFRLRFINERHARNNKLSKSDQLGKRLVEYLPHAAPIIEPKLQFVLDHGIPLLNQEIISKQTLIDGSTLHRIASYYPWKNNKQETIGIIGIIEDSKCDPVTQKLLEESQYRLLRVLDNLFTFVGVLELDGTLTSANRAPLEAGGLTLEDVVGKKVWETYWFAHSKASQEQFQKDIEACLDGTIIRRDIQVQMAGGTLMWLDFMLAPLRDAEGRITHLIPSATDITQRHQSEEALQKSEELFRSIILSSDDAIITKTLRGEITAWNPAATRLLGYAEQDMIGTNIAKIFPPHRLHEEEELMTKIARGEHVPPFDTTRLRNDGSEVEVSVTISPLRDQEGQVIGACKLARDISVPNRQKRQLTQAVEDKTALLHEVHHRVKNNLQIVASLLNMQARKANPEVATAFAECQTRVRAMALVHQLLYESENMAEIDLGLYLSQLATLSRASYDDVRSQISIEFVPPLLPIKIDVQRAIPCGLIVSELILNAYKHAFQDGKPGHITVSLQNLGNTRFQLSVSDDGIGLPHNFSWQSRSGLGTQLVPMFAKQIHARFQHSSSAHGSRFFFDVPLQIEEHHYAQ</sequence>
<dbReference type="PROSITE" id="PS50113">
    <property type="entry name" value="PAC"/>
    <property type="match status" value="2"/>
</dbReference>
<dbReference type="InterPro" id="IPR001610">
    <property type="entry name" value="PAC"/>
</dbReference>
<protein>
    <recommendedName>
        <fullName evidence="2">histidine kinase</fullName>
        <ecNumber evidence="2">2.7.13.3</ecNumber>
    </recommendedName>
</protein>
<gene>
    <name evidence="11" type="ORF">RF679_03520</name>
</gene>
<dbReference type="Pfam" id="PF07568">
    <property type="entry name" value="HisKA_2"/>
    <property type="match status" value="1"/>
</dbReference>
<name>A0ABY9RJG4_9BURK</name>
<feature type="domain" description="PAC" evidence="10">
    <location>
        <begin position="209"/>
        <end position="261"/>
    </location>
</feature>
<dbReference type="InterPro" id="IPR000014">
    <property type="entry name" value="PAS"/>
</dbReference>
<comment type="catalytic activity">
    <reaction evidence="1">
        <text>ATP + protein L-histidine = ADP + protein N-phospho-L-histidine.</text>
        <dbReference type="EC" id="2.7.13.3"/>
    </reaction>
</comment>
<dbReference type="CDD" id="cd00130">
    <property type="entry name" value="PAS"/>
    <property type="match status" value="2"/>
</dbReference>
<dbReference type="Pfam" id="PF08448">
    <property type="entry name" value="PAS_4"/>
    <property type="match status" value="2"/>
</dbReference>
<reference evidence="11" key="1">
    <citation type="submission" date="2023-09" db="EMBL/GenBank/DDBJ databases">
        <title>Undibacterium sp. 20NA77.5 isolated from freshwater.</title>
        <authorList>
            <person name="Le V."/>
            <person name="Ko S.-R."/>
            <person name="Ahn C.-Y."/>
            <person name="Oh H.-M."/>
        </authorList>
    </citation>
    <scope>NUCLEOTIDE SEQUENCE</scope>
    <source>
        <strain evidence="11">20NA77.5</strain>
    </source>
</reference>
<dbReference type="SUPFAM" id="SSF55785">
    <property type="entry name" value="PYP-like sensor domain (PAS domain)"/>
    <property type="match status" value="3"/>
</dbReference>